<dbReference type="EMBL" id="CADCVG010000108">
    <property type="protein sequence ID" value="CAA9461800.1"/>
    <property type="molecule type" value="Genomic_DNA"/>
</dbReference>
<accession>A0A6J4RA20</accession>
<proteinExistence type="predicted"/>
<evidence type="ECO:0000256" key="1">
    <source>
        <dbReference type="SAM" id="MobiDB-lite"/>
    </source>
</evidence>
<protein>
    <submittedName>
        <fullName evidence="2">Uncharacterized protein</fullName>
    </submittedName>
</protein>
<organism evidence="2">
    <name type="scientific">uncultured Rubrobacteraceae bacterium</name>
    <dbReference type="NCBI Taxonomy" id="349277"/>
    <lineage>
        <taxon>Bacteria</taxon>
        <taxon>Bacillati</taxon>
        <taxon>Actinomycetota</taxon>
        <taxon>Rubrobacteria</taxon>
        <taxon>Rubrobacterales</taxon>
        <taxon>Rubrobacteraceae</taxon>
        <taxon>environmental samples</taxon>
    </lineage>
</organism>
<dbReference type="AlphaFoldDB" id="A0A6J4RA20"/>
<reference evidence="2" key="1">
    <citation type="submission" date="2020-02" db="EMBL/GenBank/DDBJ databases">
        <authorList>
            <person name="Meier V. D."/>
        </authorList>
    </citation>
    <scope>NUCLEOTIDE SEQUENCE</scope>
    <source>
        <strain evidence="2">AVDCRST_MAG14</strain>
    </source>
</reference>
<sequence>MPRPGPRPPKERRGPIEASLDNTAETLSILDVHLARSEYTAKA</sequence>
<evidence type="ECO:0000313" key="2">
    <source>
        <dbReference type="EMBL" id="CAA9461800.1"/>
    </source>
</evidence>
<name>A0A6J4RA20_9ACTN</name>
<gene>
    <name evidence="2" type="ORF">AVDCRST_MAG14-2566</name>
</gene>
<feature type="region of interest" description="Disordered" evidence="1">
    <location>
        <begin position="1"/>
        <end position="22"/>
    </location>
</feature>